<dbReference type="SMART" id="SM00338">
    <property type="entry name" value="BRLZ"/>
    <property type="match status" value="1"/>
</dbReference>
<dbReference type="PANTHER" id="PTHR40621">
    <property type="entry name" value="TRANSCRIPTION FACTOR KAPC-RELATED"/>
    <property type="match status" value="1"/>
</dbReference>
<dbReference type="GO" id="GO:0001228">
    <property type="term" value="F:DNA-binding transcription activator activity, RNA polymerase II-specific"/>
    <property type="evidence" value="ECO:0007669"/>
    <property type="project" value="TreeGrafter"/>
</dbReference>
<feature type="compositionally biased region" description="Polar residues" evidence="3">
    <location>
        <begin position="71"/>
        <end position="92"/>
    </location>
</feature>
<protein>
    <recommendedName>
        <fullName evidence="4">BZIP domain-containing protein</fullName>
    </recommendedName>
</protein>
<dbReference type="InterPro" id="IPR046347">
    <property type="entry name" value="bZIP_sf"/>
</dbReference>
<dbReference type="GO" id="GO:0090575">
    <property type="term" value="C:RNA polymerase II transcription regulator complex"/>
    <property type="evidence" value="ECO:0007669"/>
    <property type="project" value="TreeGrafter"/>
</dbReference>
<evidence type="ECO:0000259" key="4">
    <source>
        <dbReference type="PROSITE" id="PS00036"/>
    </source>
</evidence>
<dbReference type="HOGENOM" id="CLU_076384_0_0_1"/>
<dbReference type="Proteomes" id="UP000054266">
    <property type="component" value="Unassembled WGS sequence"/>
</dbReference>
<dbReference type="Gene3D" id="1.20.5.170">
    <property type="match status" value="1"/>
</dbReference>
<evidence type="ECO:0000313" key="6">
    <source>
        <dbReference type="Proteomes" id="UP000054266"/>
    </source>
</evidence>
<dbReference type="SUPFAM" id="SSF57959">
    <property type="entry name" value="Leucine zipper domain"/>
    <property type="match status" value="1"/>
</dbReference>
<name>A0A0D2FYH1_9EURO</name>
<gene>
    <name evidence="5" type="ORF">PV04_07248</name>
</gene>
<dbReference type="InterPro" id="IPR050936">
    <property type="entry name" value="AP-1-like"/>
</dbReference>
<dbReference type="InterPro" id="IPR004827">
    <property type="entry name" value="bZIP"/>
</dbReference>
<dbReference type="EMBL" id="KN846960">
    <property type="protein sequence ID" value="KIW64949.1"/>
    <property type="molecule type" value="Genomic_DNA"/>
</dbReference>
<dbReference type="PROSITE" id="PS00036">
    <property type="entry name" value="BZIP_BASIC"/>
    <property type="match status" value="1"/>
</dbReference>
<dbReference type="CDD" id="cd14688">
    <property type="entry name" value="bZIP_YAP"/>
    <property type="match status" value="1"/>
</dbReference>
<keyword evidence="2" id="KW-0539">Nucleus</keyword>
<dbReference type="AlphaFoldDB" id="A0A0D2FYH1"/>
<keyword evidence="6" id="KW-1185">Reference proteome</keyword>
<comment type="subcellular location">
    <subcellularLocation>
        <location evidence="1">Nucleus</location>
    </subcellularLocation>
</comment>
<evidence type="ECO:0000256" key="3">
    <source>
        <dbReference type="SAM" id="MobiDB-lite"/>
    </source>
</evidence>
<accession>A0A0D2FYH1</accession>
<dbReference type="STRING" id="5601.A0A0D2FYH1"/>
<feature type="region of interest" description="Disordered" evidence="3">
    <location>
        <begin position="64"/>
        <end position="111"/>
    </location>
</feature>
<evidence type="ECO:0000256" key="1">
    <source>
        <dbReference type="ARBA" id="ARBA00004123"/>
    </source>
</evidence>
<dbReference type="GO" id="GO:0000976">
    <property type="term" value="F:transcription cis-regulatory region binding"/>
    <property type="evidence" value="ECO:0007669"/>
    <property type="project" value="InterPro"/>
</dbReference>
<evidence type="ECO:0000256" key="2">
    <source>
        <dbReference type="ARBA" id="ARBA00023242"/>
    </source>
</evidence>
<proteinExistence type="predicted"/>
<sequence>MNVPLVDNNTLDGSLFEMSGMYFEDMAGFDDFHLLEAFQHEHQSMPGSYSHAMSLGGSVSTDGSIFDDVATSPTHQPVTSTSTDSEPSPKSNTKMRRRAQNRASQRAFRERKERHLRNLKATLETIGDKHRKLLESYSQQSEAVIKLKSRIAELNAQIAAFSTRSDGELDSSLNYQLQRGCQADFDQFDAFSFPLKPSSRANPMFWGSESQIPNPDPDATLVNMFQLPARETLPEFEDLLTSP</sequence>
<feature type="domain" description="BZIP" evidence="4">
    <location>
        <begin position="96"/>
        <end position="111"/>
    </location>
</feature>
<reference evidence="5 6" key="1">
    <citation type="submission" date="2015-01" db="EMBL/GenBank/DDBJ databases">
        <title>The Genome Sequence of Capronia semiimmersa CBS27337.</title>
        <authorList>
            <consortium name="The Broad Institute Genomics Platform"/>
            <person name="Cuomo C."/>
            <person name="de Hoog S."/>
            <person name="Gorbushina A."/>
            <person name="Stielow B."/>
            <person name="Teixiera M."/>
            <person name="Abouelleil A."/>
            <person name="Chapman S.B."/>
            <person name="Priest M."/>
            <person name="Young S.K."/>
            <person name="Wortman J."/>
            <person name="Nusbaum C."/>
            <person name="Birren B."/>
        </authorList>
    </citation>
    <scope>NUCLEOTIDE SEQUENCE [LARGE SCALE GENOMIC DNA]</scope>
    <source>
        <strain evidence="5 6">CBS 27337</strain>
    </source>
</reference>
<evidence type="ECO:0000313" key="5">
    <source>
        <dbReference type="EMBL" id="KIW64949.1"/>
    </source>
</evidence>
<dbReference type="PANTHER" id="PTHR40621:SF6">
    <property type="entry name" value="AP-1-LIKE TRANSCRIPTION FACTOR YAP1-RELATED"/>
    <property type="match status" value="1"/>
</dbReference>
<organism evidence="5 6">
    <name type="scientific">Phialophora macrospora</name>
    <dbReference type="NCBI Taxonomy" id="1851006"/>
    <lineage>
        <taxon>Eukaryota</taxon>
        <taxon>Fungi</taxon>
        <taxon>Dikarya</taxon>
        <taxon>Ascomycota</taxon>
        <taxon>Pezizomycotina</taxon>
        <taxon>Eurotiomycetes</taxon>
        <taxon>Chaetothyriomycetidae</taxon>
        <taxon>Chaetothyriales</taxon>
        <taxon>Herpotrichiellaceae</taxon>
        <taxon>Phialophora</taxon>
    </lineage>
</organism>